<dbReference type="AlphaFoldDB" id="A0A5C7FET2"/>
<comment type="caution">
    <text evidence="2">The sequence shown here is derived from an EMBL/GenBank/DDBJ whole genome shotgun (WGS) entry which is preliminary data.</text>
</comment>
<keyword evidence="1" id="KW-0732">Signal</keyword>
<dbReference type="SUPFAM" id="SSF55486">
    <property type="entry name" value="Metalloproteases ('zincins'), catalytic domain"/>
    <property type="match status" value="1"/>
</dbReference>
<evidence type="ECO:0000256" key="1">
    <source>
        <dbReference type="SAM" id="SignalP"/>
    </source>
</evidence>
<gene>
    <name evidence="2" type="ORF">FUA23_10920</name>
</gene>
<keyword evidence="3" id="KW-1185">Reference proteome</keyword>
<evidence type="ECO:0000313" key="3">
    <source>
        <dbReference type="Proteomes" id="UP000321907"/>
    </source>
</evidence>
<dbReference type="EMBL" id="VOXD01000015">
    <property type="protein sequence ID" value="TXF89255.1"/>
    <property type="molecule type" value="Genomic_DNA"/>
</dbReference>
<dbReference type="InterPro" id="IPR027268">
    <property type="entry name" value="Peptidase_M4/M1_CTD_sf"/>
</dbReference>
<protein>
    <submittedName>
        <fullName evidence="2">Uncharacterized protein</fullName>
    </submittedName>
</protein>
<reference evidence="2 3" key="1">
    <citation type="submission" date="2019-08" db="EMBL/GenBank/DDBJ databases">
        <title>Lewinella sp. strain SSH13 Genome sequencing and assembly.</title>
        <authorList>
            <person name="Kim I."/>
        </authorList>
    </citation>
    <scope>NUCLEOTIDE SEQUENCE [LARGE SCALE GENOMIC DNA]</scope>
    <source>
        <strain evidence="2 3">SSH13</strain>
    </source>
</reference>
<sequence length="738" mass="81126">MKNPFIRICSLLYIRSKLTLFILTIACLYTGPTSAQHGTITYNQAQDVQEYTEFVRNFVQTELPGGAFIFHPSALSGLSDINLMLGLYFDKGDISFKLISKEYSKARKGLVTYRYQQYIGSVPLENAGYAITGIDEDAKPDHQSVPTGPGPIDCFQPISFFPHIYNVPQKLIESKAQKSRKVPATLQVKNRSDVVYLKQSYIIAEASGKAILSDVYLFSGNAHHYKGWFNALTGEEVKRIELDAHVNGDTGRYGVQNLDDSVEGNMRLLRTADGLITTHDFRGRLTVPNRPVDTDYTVNNIAEMAAAAMGWPNVDADTELLYASHFVAQQIIPVFQNIGITFTNVRVAADPAWGNASSIDTEDTRPNEATIAFGIIGGANSAMYDVAAHELGHSYLNRFFSYNDNGLETQTIHEAFSDMTGCFGEAVVDVEDWIMIDDEPTLAGVARDLANPTESCWTNSQTLGRYPRGGPLRNWYFQVATDANGIVTFPQADLLPVVLDAVSMLNGSSDVQDFVDATIISVANVYGLCSPQYRSVLEAWTVNCFVRTQCEYNITGPNSACAGFSGLLTLNVTDPLPGVSYRWNFPPEWDIQGVPSGNGSTYASFIRITGIPTYNSYPRQFTIQVYAPALGSEFTDTHTFTVNDCGDDPCRVSAKGIYHSDKVSPATNSPSAMNLNEVPPEATHLRVVDLMGRILYTGTAVSMNAVMNTLGKKPTKGIYVIVYQDANGAIIENWKILL</sequence>
<dbReference type="OrthoDB" id="291295at2"/>
<name>A0A5C7FET2_9BACT</name>
<proteinExistence type="predicted"/>
<dbReference type="RefSeq" id="WP_147930781.1">
    <property type="nucleotide sequence ID" value="NZ_VOXD01000015.1"/>
</dbReference>
<accession>A0A5C7FET2</accession>
<feature type="signal peptide" evidence="1">
    <location>
        <begin position="1"/>
        <end position="35"/>
    </location>
</feature>
<organism evidence="2 3">
    <name type="scientific">Neolewinella aurantiaca</name>
    <dbReference type="NCBI Taxonomy" id="2602767"/>
    <lineage>
        <taxon>Bacteria</taxon>
        <taxon>Pseudomonadati</taxon>
        <taxon>Bacteroidota</taxon>
        <taxon>Saprospiria</taxon>
        <taxon>Saprospirales</taxon>
        <taxon>Lewinellaceae</taxon>
        <taxon>Neolewinella</taxon>
    </lineage>
</organism>
<evidence type="ECO:0000313" key="2">
    <source>
        <dbReference type="EMBL" id="TXF89255.1"/>
    </source>
</evidence>
<dbReference type="Gene3D" id="1.10.390.10">
    <property type="entry name" value="Neutral Protease Domain 2"/>
    <property type="match status" value="1"/>
</dbReference>
<dbReference type="Proteomes" id="UP000321907">
    <property type="component" value="Unassembled WGS sequence"/>
</dbReference>
<feature type="chain" id="PRO_5022815419" evidence="1">
    <location>
        <begin position="36"/>
        <end position="738"/>
    </location>
</feature>